<sequence length="73" mass="7561">MRSPNLAKHLFPGGRAEPNTSSRAGGQSPPPKGLQPGMFGPLDAVCENVFRALLAGGGSLTLDYARPAGRDEV</sequence>
<organism evidence="2 3">
    <name type="scientific">Chlamydomonas reinhardtii</name>
    <name type="common">Chlamydomonas smithii</name>
    <dbReference type="NCBI Taxonomy" id="3055"/>
    <lineage>
        <taxon>Eukaryota</taxon>
        <taxon>Viridiplantae</taxon>
        <taxon>Chlorophyta</taxon>
        <taxon>core chlorophytes</taxon>
        <taxon>Chlorophyceae</taxon>
        <taxon>CS clade</taxon>
        <taxon>Chlamydomonadales</taxon>
        <taxon>Chlamydomonadaceae</taxon>
        <taxon>Chlamydomonas</taxon>
    </lineage>
</organism>
<dbReference type="AlphaFoldDB" id="A0A2K3D0Z3"/>
<evidence type="ECO:0000313" key="2">
    <source>
        <dbReference type="EMBL" id="PNW74205.1"/>
    </source>
</evidence>
<keyword evidence="3" id="KW-1185">Reference proteome</keyword>
<dbReference type="InParanoid" id="A0A2K3D0Z3"/>
<dbReference type="KEGG" id="cre:CHLRE_13g589426v5"/>
<dbReference type="GeneID" id="66056062"/>
<gene>
    <name evidence="2" type="ORF">CHLRE_13g589426v5</name>
</gene>
<dbReference type="Gramene" id="PNW74205">
    <property type="protein sequence ID" value="PNW74205"/>
    <property type="gene ID" value="CHLRE_13g589426v5"/>
</dbReference>
<feature type="region of interest" description="Disordered" evidence="1">
    <location>
        <begin position="1"/>
        <end position="40"/>
    </location>
</feature>
<dbReference type="RefSeq" id="XP_042917705.1">
    <property type="nucleotide sequence ID" value="XM_043069730.1"/>
</dbReference>
<evidence type="ECO:0000313" key="3">
    <source>
        <dbReference type="Proteomes" id="UP000006906"/>
    </source>
</evidence>
<dbReference type="Proteomes" id="UP000006906">
    <property type="component" value="Chromosome 13"/>
</dbReference>
<name>A0A2K3D0Z3_CHLRE</name>
<reference evidence="2 3" key="1">
    <citation type="journal article" date="2007" name="Science">
        <title>The Chlamydomonas genome reveals the evolution of key animal and plant functions.</title>
        <authorList>
            <person name="Merchant S.S."/>
            <person name="Prochnik S.E."/>
            <person name="Vallon O."/>
            <person name="Harris E.H."/>
            <person name="Karpowicz S.J."/>
            <person name="Witman G.B."/>
            <person name="Terry A."/>
            <person name="Salamov A."/>
            <person name="Fritz-Laylin L.K."/>
            <person name="Marechal-Drouard L."/>
            <person name="Marshall W.F."/>
            <person name="Qu L.H."/>
            <person name="Nelson D.R."/>
            <person name="Sanderfoot A.A."/>
            <person name="Spalding M.H."/>
            <person name="Kapitonov V.V."/>
            <person name="Ren Q."/>
            <person name="Ferris P."/>
            <person name="Lindquist E."/>
            <person name="Shapiro H."/>
            <person name="Lucas S.M."/>
            <person name="Grimwood J."/>
            <person name="Schmutz J."/>
            <person name="Cardol P."/>
            <person name="Cerutti H."/>
            <person name="Chanfreau G."/>
            <person name="Chen C.L."/>
            <person name="Cognat V."/>
            <person name="Croft M.T."/>
            <person name="Dent R."/>
            <person name="Dutcher S."/>
            <person name="Fernandez E."/>
            <person name="Fukuzawa H."/>
            <person name="Gonzalez-Ballester D."/>
            <person name="Gonzalez-Halphen D."/>
            <person name="Hallmann A."/>
            <person name="Hanikenne M."/>
            <person name="Hippler M."/>
            <person name="Inwood W."/>
            <person name="Jabbari K."/>
            <person name="Kalanon M."/>
            <person name="Kuras R."/>
            <person name="Lefebvre P.A."/>
            <person name="Lemaire S.D."/>
            <person name="Lobanov A.V."/>
            <person name="Lohr M."/>
            <person name="Manuell A."/>
            <person name="Meier I."/>
            <person name="Mets L."/>
            <person name="Mittag M."/>
            <person name="Mittelmeier T."/>
            <person name="Moroney J.V."/>
            <person name="Moseley J."/>
            <person name="Napoli C."/>
            <person name="Nedelcu A.M."/>
            <person name="Niyogi K."/>
            <person name="Novoselov S.V."/>
            <person name="Paulsen I.T."/>
            <person name="Pazour G."/>
            <person name="Purton S."/>
            <person name="Ral J.P."/>
            <person name="Riano-Pachon D.M."/>
            <person name="Riekhof W."/>
            <person name="Rymarquis L."/>
            <person name="Schroda M."/>
            <person name="Stern D."/>
            <person name="Umen J."/>
            <person name="Willows R."/>
            <person name="Wilson N."/>
            <person name="Zimmer S.L."/>
            <person name="Allmer J."/>
            <person name="Balk J."/>
            <person name="Bisova K."/>
            <person name="Chen C.J."/>
            <person name="Elias M."/>
            <person name="Gendler K."/>
            <person name="Hauser C."/>
            <person name="Lamb M.R."/>
            <person name="Ledford H."/>
            <person name="Long J.C."/>
            <person name="Minagawa J."/>
            <person name="Page M.D."/>
            <person name="Pan J."/>
            <person name="Pootakham W."/>
            <person name="Roje S."/>
            <person name="Rose A."/>
            <person name="Stahlberg E."/>
            <person name="Terauchi A.M."/>
            <person name="Yang P."/>
            <person name="Ball S."/>
            <person name="Bowler C."/>
            <person name="Dieckmann C.L."/>
            <person name="Gladyshev V.N."/>
            <person name="Green P."/>
            <person name="Jorgensen R."/>
            <person name="Mayfield S."/>
            <person name="Mueller-Roeber B."/>
            <person name="Rajamani S."/>
            <person name="Sayre R.T."/>
            <person name="Brokstein P."/>
            <person name="Dubchak I."/>
            <person name="Goodstein D."/>
            <person name="Hornick L."/>
            <person name="Huang Y.W."/>
            <person name="Jhaveri J."/>
            <person name="Luo Y."/>
            <person name="Martinez D."/>
            <person name="Ngau W.C."/>
            <person name="Otillar B."/>
            <person name="Poliakov A."/>
            <person name="Porter A."/>
            <person name="Szajkowski L."/>
            <person name="Werner G."/>
            <person name="Zhou K."/>
            <person name="Grigoriev I.V."/>
            <person name="Rokhsar D.S."/>
            <person name="Grossman A.R."/>
        </authorList>
    </citation>
    <scope>NUCLEOTIDE SEQUENCE [LARGE SCALE GENOMIC DNA]</scope>
    <source>
        <strain evidence="3">CC-503</strain>
    </source>
</reference>
<protein>
    <submittedName>
        <fullName evidence="2">Uncharacterized protein</fullName>
    </submittedName>
</protein>
<dbReference type="EMBL" id="CM008974">
    <property type="protein sequence ID" value="PNW74205.1"/>
    <property type="molecule type" value="Genomic_DNA"/>
</dbReference>
<evidence type="ECO:0000256" key="1">
    <source>
        <dbReference type="SAM" id="MobiDB-lite"/>
    </source>
</evidence>
<accession>A0A2K3D0Z3</accession>
<proteinExistence type="predicted"/>